<organism evidence="2 3">
    <name type="scientific">Dothidotthia symphoricarpi CBS 119687</name>
    <dbReference type="NCBI Taxonomy" id="1392245"/>
    <lineage>
        <taxon>Eukaryota</taxon>
        <taxon>Fungi</taxon>
        <taxon>Dikarya</taxon>
        <taxon>Ascomycota</taxon>
        <taxon>Pezizomycotina</taxon>
        <taxon>Dothideomycetes</taxon>
        <taxon>Pleosporomycetidae</taxon>
        <taxon>Pleosporales</taxon>
        <taxon>Dothidotthiaceae</taxon>
        <taxon>Dothidotthia</taxon>
    </lineage>
</organism>
<dbReference type="EMBL" id="ML977511">
    <property type="protein sequence ID" value="KAF2127246.1"/>
    <property type="molecule type" value="Genomic_DNA"/>
</dbReference>
<keyword evidence="3" id="KW-1185">Reference proteome</keyword>
<dbReference type="RefSeq" id="XP_033521635.1">
    <property type="nucleotide sequence ID" value="XM_033670683.1"/>
</dbReference>
<feature type="region of interest" description="Disordered" evidence="1">
    <location>
        <begin position="247"/>
        <end position="273"/>
    </location>
</feature>
<reference evidence="2" key="1">
    <citation type="journal article" date="2020" name="Stud. Mycol.">
        <title>101 Dothideomycetes genomes: a test case for predicting lifestyles and emergence of pathogens.</title>
        <authorList>
            <person name="Haridas S."/>
            <person name="Albert R."/>
            <person name="Binder M."/>
            <person name="Bloem J."/>
            <person name="Labutti K."/>
            <person name="Salamov A."/>
            <person name="Andreopoulos B."/>
            <person name="Baker S."/>
            <person name="Barry K."/>
            <person name="Bills G."/>
            <person name="Bluhm B."/>
            <person name="Cannon C."/>
            <person name="Castanera R."/>
            <person name="Culley D."/>
            <person name="Daum C."/>
            <person name="Ezra D."/>
            <person name="Gonzalez J."/>
            <person name="Henrissat B."/>
            <person name="Kuo A."/>
            <person name="Liang C."/>
            <person name="Lipzen A."/>
            <person name="Lutzoni F."/>
            <person name="Magnuson J."/>
            <person name="Mondo S."/>
            <person name="Nolan M."/>
            <person name="Ohm R."/>
            <person name="Pangilinan J."/>
            <person name="Park H.-J."/>
            <person name="Ramirez L."/>
            <person name="Alfaro M."/>
            <person name="Sun H."/>
            <person name="Tritt A."/>
            <person name="Yoshinaga Y."/>
            <person name="Zwiers L.-H."/>
            <person name="Turgeon B."/>
            <person name="Goodwin S."/>
            <person name="Spatafora J."/>
            <person name="Crous P."/>
            <person name="Grigoriev I."/>
        </authorList>
    </citation>
    <scope>NUCLEOTIDE SEQUENCE</scope>
    <source>
        <strain evidence="2">CBS 119687</strain>
    </source>
</reference>
<dbReference type="AlphaFoldDB" id="A0A6A6A6Q8"/>
<evidence type="ECO:0000313" key="2">
    <source>
        <dbReference type="EMBL" id="KAF2127246.1"/>
    </source>
</evidence>
<evidence type="ECO:0000313" key="3">
    <source>
        <dbReference type="Proteomes" id="UP000799771"/>
    </source>
</evidence>
<protein>
    <submittedName>
        <fullName evidence="2">Uncharacterized protein</fullName>
    </submittedName>
</protein>
<gene>
    <name evidence="2" type="ORF">P153DRAFT_387792</name>
</gene>
<proteinExistence type="predicted"/>
<dbReference type="GeneID" id="54411115"/>
<dbReference type="Proteomes" id="UP000799771">
    <property type="component" value="Unassembled WGS sequence"/>
</dbReference>
<accession>A0A6A6A6Q8</accession>
<feature type="region of interest" description="Disordered" evidence="1">
    <location>
        <begin position="422"/>
        <end position="457"/>
    </location>
</feature>
<name>A0A6A6A6Q8_9PLEO</name>
<dbReference type="OrthoDB" id="4187154at2759"/>
<evidence type="ECO:0000256" key="1">
    <source>
        <dbReference type="SAM" id="MobiDB-lite"/>
    </source>
</evidence>
<sequence>MPRTIELGRAVLSSPATNLELWLTTLITISPQQDSTNIDQFSSASLLVLLSSGDVWVGRGNGLHIDLHLTLRGEPLAHRQLQELANNIVKAPVWEQLKLRPSIPADAMQTNRTLIINIGHSDDGSSETKAPHRVLSNVPAADVRPPEGVPKISLDRVRFLMEIFETKQRLQPTRPKRVKMIPGGNIVTFSSLSIFGPDHNNESDDILVEPSPAASLLQRESLTSTCLPVASLVKRKRKRSSTYMDLKPAASSLHDPTHDRPPPTSSNLRSSTLAETNDSDLVGIEVMIDGALRLSASGSLSTRSSNGVKIKANTFSQSLMEVAPILWSPGYLLALSQRAQLLSVVSRSLTQTAYLRATSMSLKDKVAKLVLDRATVGWSDAATVEPSVGQLSSTLASRLWLYLQKNLECKSTPGLQAFVVSKQQNTSSADQERSGQKKGLRRISRSAIDMNESGDSEDDELLHEVNHAFRTGDGESPLQGLVPVITEHDRQDSGVVEDDMLLHTNTESAVPRACINLCAGGDVVAPHPEVASSHFYEDAVTNVQYSLGSCQPSETSSSVLGPKTLPIFAGGKRSWDTQLVSDNYGEEDGEWAVEKLVPAF</sequence>